<evidence type="ECO:0000256" key="3">
    <source>
        <dbReference type="SAM" id="SignalP"/>
    </source>
</evidence>
<keyword evidence="4" id="KW-0489">Methyltransferase</keyword>
<evidence type="ECO:0000256" key="2">
    <source>
        <dbReference type="SAM" id="MobiDB-lite"/>
    </source>
</evidence>
<dbReference type="STRING" id="1141098.A0A1Y2DH43"/>
<comment type="caution">
    <text evidence="4">The sequence shown here is derived from an EMBL/GenBank/DDBJ whole genome shotgun (WGS) entry which is preliminary data.</text>
</comment>
<feature type="chain" id="PRO_5011004168" evidence="3">
    <location>
        <begin position="20"/>
        <end position="489"/>
    </location>
</feature>
<feature type="non-terminal residue" evidence="4">
    <location>
        <position position="1"/>
    </location>
</feature>
<dbReference type="InterPro" id="IPR029063">
    <property type="entry name" value="SAM-dependent_MTases_sf"/>
</dbReference>
<sequence length="489" mass="54527">MNTESLGNVFCTLSFCVIAAVNMSGENNVKSAYDGNASEAPVSRGWSQQPRLAPNAPDQEPQWSSDASGLTGQDHVQGQDDHGKGTSAPQSEVAPQLSQQAALHFAQYPAEQFVSEFAFNPCVQRQETQPPLPLPSQLLGNQPIGLAQNPDNPIPYDPQAAQWSVQELNPFVRQFQDPELDRESSGVSVFEPNSVLGESGRFYHGYKEGSYLLPNDPAEQDRLDFQHGMMTLLWDGRLVLSPLPRAPKLVLDVATGTGIWALECARANPTSFVIGTDLSKIQPDPDVPNCLFEQDDCEEDWHWTHKFDYIHIRMVVTAIRNPQRLIKQAYKFLNPGGWIEMQDASMELLGDDGDERVQTSLLNKWFELSAKGAAMNGFDLHKARHYKDWLTDAGFSVVQEEKFKVPCGPWPEDEKARQVGKWMQANYLLGLRGVSYNLLRSAGMPPDEIEGFIAATKEEVKHGNIRGYTPWYAVYGRKPFDGEAKTDEA</sequence>
<feature type="region of interest" description="Disordered" evidence="2">
    <location>
        <begin position="35"/>
        <end position="98"/>
    </location>
</feature>
<comment type="similarity">
    <text evidence="1">Belongs to the methyltransferase superfamily. LaeA methyltransferase family.</text>
</comment>
<gene>
    <name evidence="4" type="ORF">BCR38DRAFT_447648</name>
</gene>
<dbReference type="RefSeq" id="XP_040711475.1">
    <property type="nucleotide sequence ID" value="XM_040861167.1"/>
</dbReference>
<protein>
    <submittedName>
        <fullName evidence="4">S-adenosyl-L-methionine-dependent methyltransferase</fullName>
    </submittedName>
</protein>
<evidence type="ECO:0000313" key="5">
    <source>
        <dbReference type="Proteomes" id="UP000193689"/>
    </source>
</evidence>
<dbReference type="InParanoid" id="A0A1Y2DH43"/>
<evidence type="ECO:0000313" key="4">
    <source>
        <dbReference type="EMBL" id="ORY58558.1"/>
    </source>
</evidence>
<reference evidence="4 5" key="1">
    <citation type="submission" date="2016-07" db="EMBL/GenBank/DDBJ databases">
        <title>Pervasive Adenine N6-methylation of Active Genes in Fungi.</title>
        <authorList>
            <consortium name="DOE Joint Genome Institute"/>
            <person name="Mondo S.J."/>
            <person name="Dannebaum R.O."/>
            <person name="Kuo R.C."/>
            <person name="Labutti K."/>
            <person name="Haridas S."/>
            <person name="Kuo A."/>
            <person name="Salamov A."/>
            <person name="Ahrendt S.R."/>
            <person name="Lipzen A."/>
            <person name="Sullivan W."/>
            <person name="Andreopoulos W.B."/>
            <person name="Clum A."/>
            <person name="Lindquist E."/>
            <person name="Daum C."/>
            <person name="Ramamoorthy G.K."/>
            <person name="Gryganskyi A."/>
            <person name="Culley D."/>
            <person name="Magnuson J.K."/>
            <person name="James T.Y."/>
            <person name="O'Malley M.A."/>
            <person name="Stajich J.E."/>
            <person name="Spatafora J.W."/>
            <person name="Visel A."/>
            <person name="Grigoriev I.V."/>
        </authorList>
    </citation>
    <scope>NUCLEOTIDE SEQUENCE [LARGE SCALE GENOMIC DNA]</scope>
    <source>
        <strain evidence="4 5">CBS 129021</strain>
    </source>
</reference>
<dbReference type="GeneID" id="63777379"/>
<evidence type="ECO:0000256" key="1">
    <source>
        <dbReference type="ARBA" id="ARBA00038158"/>
    </source>
</evidence>
<dbReference type="CDD" id="cd02440">
    <property type="entry name" value="AdoMet_MTases"/>
    <property type="match status" value="1"/>
</dbReference>
<keyword evidence="4" id="KW-0808">Transferase</keyword>
<keyword evidence="3" id="KW-0732">Signal</keyword>
<dbReference type="Proteomes" id="UP000193689">
    <property type="component" value="Unassembled WGS sequence"/>
</dbReference>
<dbReference type="OrthoDB" id="2013972at2759"/>
<dbReference type="PANTHER" id="PTHR43591:SF102">
    <property type="entry name" value="S-ADENOSYL-L-METHIONINE-DEPENDENT METHYLTRANSFERASE"/>
    <property type="match status" value="1"/>
</dbReference>
<dbReference type="Gene3D" id="3.40.50.150">
    <property type="entry name" value="Vaccinia Virus protein VP39"/>
    <property type="match status" value="1"/>
</dbReference>
<dbReference type="GO" id="GO:0032259">
    <property type="term" value="P:methylation"/>
    <property type="evidence" value="ECO:0007669"/>
    <property type="project" value="UniProtKB-KW"/>
</dbReference>
<dbReference type="EMBL" id="MCFJ01000016">
    <property type="protein sequence ID" value="ORY58558.1"/>
    <property type="molecule type" value="Genomic_DNA"/>
</dbReference>
<dbReference type="PANTHER" id="PTHR43591">
    <property type="entry name" value="METHYLTRANSFERASE"/>
    <property type="match status" value="1"/>
</dbReference>
<dbReference type="GO" id="GO:0008168">
    <property type="term" value="F:methyltransferase activity"/>
    <property type="evidence" value="ECO:0007669"/>
    <property type="project" value="UniProtKB-KW"/>
</dbReference>
<feature type="signal peptide" evidence="3">
    <location>
        <begin position="1"/>
        <end position="19"/>
    </location>
</feature>
<accession>A0A1Y2DH43</accession>
<dbReference type="AlphaFoldDB" id="A0A1Y2DH43"/>
<feature type="compositionally biased region" description="Polar residues" evidence="2">
    <location>
        <begin position="61"/>
        <end position="76"/>
    </location>
</feature>
<proteinExistence type="inferred from homology"/>
<name>A0A1Y2DH43_9PEZI</name>
<dbReference type="SUPFAM" id="SSF53335">
    <property type="entry name" value="S-adenosyl-L-methionine-dependent methyltransferases"/>
    <property type="match status" value="1"/>
</dbReference>
<organism evidence="4 5">
    <name type="scientific">Pseudomassariella vexata</name>
    <dbReference type="NCBI Taxonomy" id="1141098"/>
    <lineage>
        <taxon>Eukaryota</taxon>
        <taxon>Fungi</taxon>
        <taxon>Dikarya</taxon>
        <taxon>Ascomycota</taxon>
        <taxon>Pezizomycotina</taxon>
        <taxon>Sordariomycetes</taxon>
        <taxon>Xylariomycetidae</taxon>
        <taxon>Amphisphaeriales</taxon>
        <taxon>Pseudomassariaceae</taxon>
        <taxon>Pseudomassariella</taxon>
    </lineage>
</organism>
<keyword evidence="5" id="KW-1185">Reference proteome</keyword>
<dbReference type="Pfam" id="PF13489">
    <property type="entry name" value="Methyltransf_23"/>
    <property type="match status" value="1"/>
</dbReference>